<dbReference type="InterPro" id="IPR036779">
    <property type="entry name" value="LysM_dom_sf"/>
</dbReference>
<dbReference type="PANTHER" id="PTHR20932">
    <property type="entry name" value="LYSM AND PUTATIVE PEPTIDOGLYCAN-BINDING DOMAIN-CONTAINING PROTEIN"/>
    <property type="match status" value="1"/>
</dbReference>
<keyword evidence="2" id="KW-1133">Transmembrane helix</keyword>
<dbReference type="Proteomes" id="UP000789390">
    <property type="component" value="Unassembled WGS sequence"/>
</dbReference>
<dbReference type="Gene3D" id="3.10.350.10">
    <property type="entry name" value="LysM domain"/>
    <property type="match status" value="1"/>
</dbReference>
<dbReference type="OrthoDB" id="538216at2759"/>
<dbReference type="PANTHER" id="PTHR20932:SF13">
    <property type="entry name" value="LD36653P"/>
    <property type="match status" value="1"/>
</dbReference>
<organism evidence="4 5">
    <name type="scientific">Daphnia galeata</name>
    <dbReference type="NCBI Taxonomy" id="27404"/>
    <lineage>
        <taxon>Eukaryota</taxon>
        <taxon>Metazoa</taxon>
        <taxon>Ecdysozoa</taxon>
        <taxon>Arthropoda</taxon>
        <taxon>Crustacea</taxon>
        <taxon>Branchiopoda</taxon>
        <taxon>Diplostraca</taxon>
        <taxon>Cladocera</taxon>
        <taxon>Anomopoda</taxon>
        <taxon>Daphniidae</taxon>
        <taxon>Daphnia</taxon>
    </lineage>
</organism>
<sequence length="257" mass="29291">MTNRSHGYSRLISHEENTGSRKDSSTDDDNDSPSSTKLRRLNVIDQKRERWPGSASHFSSSTLSDVQWEYREHLIKPKETLQGLALQYRCTVFELKLANNIQKETEFFARRTLKIPVRHHSSLTEKLPSDIADSLSFGEADIENLSPSNSIEFLKQVDQDLQRLKEKARVYDIDTTDPSTLAFPDADRLRRTNRLNRTDCQGDDCGLSWSHILGMALLVLLACPLLYFLYLELNLHKSTRASTHNETSAPLNVSNAL</sequence>
<feature type="domain" description="LysM" evidence="3">
    <location>
        <begin position="71"/>
        <end position="115"/>
    </location>
</feature>
<dbReference type="Pfam" id="PF01476">
    <property type="entry name" value="LysM"/>
    <property type="match status" value="1"/>
</dbReference>
<dbReference type="InterPro" id="IPR018392">
    <property type="entry name" value="LysM"/>
</dbReference>
<dbReference type="CDD" id="cd00118">
    <property type="entry name" value="LysM"/>
    <property type="match status" value="1"/>
</dbReference>
<feature type="transmembrane region" description="Helical" evidence="2">
    <location>
        <begin position="209"/>
        <end position="230"/>
    </location>
</feature>
<dbReference type="SUPFAM" id="SSF54106">
    <property type="entry name" value="LysM domain"/>
    <property type="match status" value="1"/>
</dbReference>
<dbReference type="PROSITE" id="PS51782">
    <property type="entry name" value="LYSM"/>
    <property type="match status" value="1"/>
</dbReference>
<dbReference type="SMART" id="SM00257">
    <property type="entry name" value="LysM"/>
    <property type="match status" value="1"/>
</dbReference>
<feature type="region of interest" description="Disordered" evidence="1">
    <location>
        <begin position="1"/>
        <end position="43"/>
    </location>
</feature>
<proteinExistence type="predicted"/>
<keyword evidence="5" id="KW-1185">Reference proteome</keyword>
<evidence type="ECO:0000313" key="4">
    <source>
        <dbReference type="EMBL" id="CAH0098089.1"/>
    </source>
</evidence>
<dbReference type="EMBL" id="CAKKLH010000001">
    <property type="protein sequence ID" value="CAH0098089.1"/>
    <property type="molecule type" value="Genomic_DNA"/>
</dbReference>
<name>A0A8J2VY02_9CRUS</name>
<protein>
    <recommendedName>
        <fullName evidence="3">LysM domain-containing protein</fullName>
    </recommendedName>
</protein>
<reference evidence="4" key="1">
    <citation type="submission" date="2021-11" db="EMBL/GenBank/DDBJ databases">
        <authorList>
            <person name="Schell T."/>
        </authorList>
    </citation>
    <scope>NUCLEOTIDE SEQUENCE</scope>
    <source>
        <strain evidence="4">M5</strain>
    </source>
</reference>
<evidence type="ECO:0000313" key="5">
    <source>
        <dbReference type="Proteomes" id="UP000789390"/>
    </source>
</evidence>
<gene>
    <name evidence="4" type="ORF">DGAL_LOCUS136</name>
</gene>
<evidence type="ECO:0000256" key="1">
    <source>
        <dbReference type="SAM" id="MobiDB-lite"/>
    </source>
</evidence>
<feature type="compositionally biased region" description="Basic and acidic residues" evidence="1">
    <location>
        <begin position="12"/>
        <end position="25"/>
    </location>
</feature>
<comment type="caution">
    <text evidence="4">The sequence shown here is derived from an EMBL/GenBank/DDBJ whole genome shotgun (WGS) entry which is preliminary data.</text>
</comment>
<keyword evidence="2" id="KW-0812">Transmembrane</keyword>
<dbReference type="InterPro" id="IPR045030">
    <property type="entry name" value="LYSM1-4"/>
</dbReference>
<accession>A0A8J2VY02</accession>
<evidence type="ECO:0000256" key="2">
    <source>
        <dbReference type="SAM" id="Phobius"/>
    </source>
</evidence>
<evidence type="ECO:0000259" key="3">
    <source>
        <dbReference type="PROSITE" id="PS51782"/>
    </source>
</evidence>
<keyword evidence="2" id="KW-0472">Membrane</keyword>
<dbReference type="AlphaFoldDB" id="A0A8J2VY02"/>